<dbReference type="Proteomes" id="UP000006633">
    <property type="component" value="Chromosome"/>
</dbReference>
<dbReference type="KEGG" id="sno:Snov_2905"/>
<keyword evidence="2" id="KW-1185">Reference proteome</keyword>
<sequence length="64" mass="6907">MTSKLETLRSRLLAVQRELLAAAAEVNAVPSDKALQKIANLEIAIGAIESMIDDETKVQQVSTI</sequence>
<reference evidence="1 2" key="1">
    <citation type="journal article" date="2012" name="Stand. Genomic Sci.">
        <title>Complete genome sequence of the facultatively chemolithoautotrophic and methylotrophic alpha Proteobacterium Starkeya novella type strain (ATCC 8093(T)).</title>
        <authorList>
            <person name="Kappler U."/>
            <person name="Davenport K."/>
            <person name="Beatson S."/>
            <person name="Lucas S."/>
            <person name="Lapidus A."/>
            <person name="Copeland A."/>
            <person name="Berry K.W."/>
            <person name="Glavina Del Rio T."/>
            <person name="Hammon N."/>
            <person name="Dalin E."/>
            <person name="Tice H."/>
            <person name="Pitluck S."/>
            <person name="Richardson P."/>
            <person name="Bruce D."/>
            <person name="Goodwin L.A."/>
            <person name="Han C."/>
            <person name="Tapia R."/>
            <person name="Detter J.C."/>
            <person name="Chang Y.J."/>
            <person name="Jeffries C.D."/>
            <person name="Land M."/>
            <person name="Hauser L."/>
            <person name="Kyrpides N.C."/>
            <person name="Goker M."/>
            <person name="Ivanova N."/>
            <person name="Klenk H.P."/>
            <person name="Woyke T."/>
        </authorList>
    </citation>
    <scope>NUCLEOTIDE SEQUENCE [LARGE SCALE GENOMIC DNA]</scope>
    <source>
        <strain evidence="2">ATCC 8093 / DSM 506 / JCM 20403 / CCM 1077 / IAM 12100 / NBRC 12443 / NCIMB 10456</strain>
    </source>
</reference>
<dbReference type="RefSeq" id="WP_013167691.1">
    <property type="nucleotide sequence ID" value="NC_014217.1"/>
</dbReference>
<gene>
    <name evidence="1" type="ordered locus">Snov_2905</name>
</gene>
<dbReference type="AlphaFoldDB" id="D7A6J0"/>
<dbReference type="STRING" id="639283.Snov_2905"/>
<dbReference type="eggNOG" id="ENOG50315D3">
    <property type="taxonomic scope" value="Bacteria"/>
</dbReference>
<dbReference type="HOGENOM" id="CLU_2865656_0_0_5"/>
<name>D7A6J0_ANCN5</name>
<protein>
    <submittedName>
        <fullName evidence="1">Uncharacterized protein</fullName>
    </submittedName>
</protein>
<proteinExistence type="predicted"/>
<accession>D7A6J0</accession>
<organism evidence="1 2">
    <name type="scientific">Ancylobacter novellus (strain ATCC 8093 / DSM 506 / JCM 20403 / CCM 1077 / IAM 12100 / NBRC 12443 / NCIMB 10456)</name>
    <name type="common">Starkeya novella</name>
    <dbReference type="NCBI Taxonomy" id="639283"/>
    <lineage>
        <taxon>Bacteria</taxon>
        <taxon>Pseudomonadati</taxon>
        <taxon>Pseudomonadota</taxon>
        <taxon>Alphaproteobacteria</taxon>
        <taxon>Hyphomicrobiales</taxon>
        <taxon>Xanthobacteraceae</taxon>
        <taxon>Ancylobacter</taxon>
    </lineage>
</organism>
<dbReference type="EMBL" id="CP002026">
    <property type="protein sequence ID" value="ADH90188.1"/>
    <property type="molecule type" value="Genomic_DNA"/>
</dbReference>
<evidence type="ECO:0000313" key="2">
    <source>
        <dbReference type="Proteomes" id="UP000006633"/>
    </source>
</evidence>
<evidence type="ECO:0000313" key="1">
    <source>
        <dbReference type="EMBL" id="ADH90188.1"/>
    </source>
</evidence>